<dbReference type="STRING" id="282301.A0A267FSA7"/>
<dbReference type="GO" id="GO:0008104">
    <property type="term" value="P:intracellular protein localization"/>
    <property type="evidence" value="ECO:0007669"/>
    <property type="project" value="TreeGrafter"/>
</dbReference>
<dbReference type="GO" id="GO:0005886">
    <property type="term" value="C:plasma membrane"/>
    <property type="evidence" value="ECO:0007669"/>
    <property type="project" value="TreeGrafter"/>
</dbReference>
<feature type="domain" description="RGS" evidence="2">
    <location>
        <begin position="57"/>
        <end position="201"/>
    </location>
</feature>
<sequence length="498" mass="54545">MSVARLPQSFSLDARNLCRGTSRLERGFADVYAEGSGGGGSGGGGGGGTCRELLFQFQRFLQRRGQRHLLQFCFDADSFKAACGSRCSAANTGLTALAESGGPSETSVADNPSSRVAERLRKLIESDAVSLYKAYLAPEANPKLPIDDAIKVQIVEAMCSDNESHCIQPNTFDAARQAVYSLLADQLYNEFLSSPILAEYQLDFLSNRLGELNISDIVYCSSLVFNFMEYMDSLGASRFLQFLFDVRNFESNSASPEAATAASDEDALCLYDRYFSLQATYPLGFDDQFRVEVEIALCPSEPGAGVRLDCFERANQLVLQYLQAAYLPSYLSSNMLSNHIASLTYLVDTAYLRSAKEQQQQQQQVQSNNYQQQFHRHSSTSTAATTSSTVGSVHSEPVTNADYQRSIVNFGRVDHLGRFHSDLHPIDGRKYGGGGGGGGGGAFFAGRILKRIAQSVDQTESQQQQQQLQKQQQKQDPSAVAESIVNEVRALSRRAGKH</sequence>
<dbReference type="Pfam" id="PF00615">
    <property type="entry name" value="RGS"/>
    <property type="match status" value="2"/>
</dbReference>
<dbReference type="InterPro" id="IPR044926">
    <property type="entry name" value="RGS_subdomain_2"/>
</dbReference>
<dbReference type="InterPro" id="IPR036305">
    <property type="entry name" value="RGS_sf"/>
</dbReference>
<feature type="domain" description="RGS" evidence="2">
    <location>
        <begin position="227"/>
        <end position="340"/>
    </location>
</feature>
<dbReference type="OrthoDB" id="5584247at2759"/>
<feature type="compositionally biased region" description="Low complexity" evidence="1">
    <location>
        <begin position="358"/>
        <end position="389"/>
    </location>
</feature>
<proteinExistence type="predicted"/>
<protein>
    <recommendedName>
        <fullName evidence="2">RGS domain-containing protein</fullName>
    </recommendedName>
</protein>
<reference evidence="3 5" key="1">
    <citation type="submission" date="2017-06" db="EMBL/GenBank/DDBJ databases">
        <title>A platform for efficient transgenesis in Macrostomum lignano, a flatworm model organism for stem cell research.</title>
        <authorList>
            <person name="Berezikov E."/>
        </authorList>
    </citation>
    <scope>NUCLEOTIDE SEQUENCE [LARGE SCALE GENOMIC DNA]</scope>
    <source>
        <strain evidence="3">DV1</strain>
        <tissue evidence="3">Whole organism</tissue>
    </source>
</reference>
<evidence type="ECO:0000256" key="1">
    <source>
        <dbReference type="SAM" id="MobiDB-lite"/>
    </source>
</evidence>
<gene>
    <name evidence="4" type="ORF">BOX15_Mlig007761g3</name>
    <name evidence="3" type="ORF">BOX15_Mlig007761g5</name>
</gene>
<name>A0A267FSA7_9PLAT</name>
<accession>A0A267FSA7</accession>
<dbReference type="InterPro" id="IPR016137">
    <property type="entry name" value="RGS"/>
</dbReference>
<dbReference type="SMART" id="SM00315">
    <property type="entry name" value="RGS"/>
    <property type="match status" value="2"/>
</dbReference>
<evidence type="ECO:0000259" key="2">
    <source>
        <dbReference type="PROSITE" id="PS50132"/>
    </source>
</evidence>
<dbReference type="EMBL" id="NIVC01000307">
    <property type="protein sequence ID" value="PAA85699.1"/>
    <property type="molecule type" value="Genomic_DNA"/>
</dbReference>
<dbReference type="SUPFAM" id="SSF48097">
    <property type="entry name" value="Regulator of G-protein signaling, RGS"/>
    <property type="match status" value="2"/>
</dbReference>
<dbReference type="Gene3D" id="1.10.167.10">
    <property type="entry name" value="Regulator of G-protein Signalling 4, domain 2"/>
    <property type="match status" value="2"/>
</dbReference>
<dbReference type="PROSITE" id="PS50132">
    <property type="entry name" value="RGS"/>
    <property type="match status" value="2"/>
</dbReference>
<dbReference type="PANTHER" id="PTHR13155:SF1">
    <property type="entry name" value="A-KINASE ANCHOR PROTEIN 10, MITOCHONDRIAL"/>
    <property type="match status" value="1"/>
</dbReference>
<dbReference type="Proteomes" id="UP000215902">
    <property type="component" value="Unassembled WGS sequence"/>
</dbReference>
<organism evidence="3 5">
    <name type="scientific">Macrostomum lignano</name>
    <dbReference type="NCBI Taxonomy" id="282301"/>
    <lineage>
        <taxon>Eukaryota</taxon>
        <taxon>Metazoa</taxon>
        <taxon>Spiralia</taxon>
        <taxon>Lophotrochozoa</taxon>
        <taxon>Platyhelminthes</taxon>
        <taxon>Rhabditophora</taxon>
        <taxon>Macrostomorpha</taxon>
        <taxon>Macrostomida</taxon>
        <taxon>Macrostomidae</taxon>
        <taxon>Macrostomum</taxon>
    </lineage>
</organism>
<comment type="caution">
    <text evidence="3">The sequence shown here is derived from an EMBL/GenBank/DDBJ whole genome shotgun (WGS) entry which is preliminary data.</text>
</comment>
<feature type="compositionally biased region" description="Low complexity" evidence="1">
    <location>
        <begin position="462"/>
        <end position="475"/>
    </location>
</feature>
<dbReference type="PANTHER" id="PTHR13155">
    <property type="entry name" value="A-KINASE ANCHOR PROTEINS"/>
    <property type="match status" value="1"/>
</dbReference>
<feature type="region of interest" description="Disordered" evidence="1">
    <location>
        <begin position="358"/>
        <end position="396"/>
    </location>
</feature>
<dbReference type="GO" id="GO:0005739">
    <property type="term" value="C:mitochondrion"/>
    <property type="evidence" value="ECO:0007669"/>
    <property type="project" value="TreeGrafter"/>
</dbReference>
<evidence type="ECO:0000313" key="4">
    <source>
        <dbReference type="EMBL" id="PAA85699.1"/>
    </source>
</evidence>
<evidence type="ECO:0000313" key="5">
    <source>
        <dbReference type="Proteomes" id="UP000215902"/>
    </source>
</evidence>
<dbReference type="AlphaFoldDB" id="A0A267FSA7"/>
<dbReference type="EMBL" id="NIVC01000841">
    <property type="protein sequence ID" value="PAA76114.1"/>
    <property type="molecule type" value="Genomic_DNA"/>
</dbReference>
<feature type="region of interest" description="Disordered" evidence="1">
    <location>
        <begin position="455"/>
        <end position="481"/>
    </location>
</feature>
<dbReference type="InterPro" id="IPR052246">
    <property type="entry name" value="Cell_Polariz_PKAAnc"/>
</dbReference>
<evidence type="ECO:0000313" key="3">
    <source>
        <dbReference type="EMBL" id="PAA76114.1"/>
    </source>
</evidence>
<keyword evidence="5" id="KW-1185">Reference proteome</keyword>